<proteinExistence type="inferred from homology"/>
<protein>
    <recommendedName>
        <fullName evidence="17">ATPase family gene 2 protein homolog B</fullName>
        <ecNumber evidence="3">3.6.4.10</ecNumber>
    </recommendedName>
    <alternativeName>
        <fullName evidence="19">AFG2 AAA ATPase homolog B</fullName>
    </alternativeName>
    <alternativeName>
        <fullName evidence="18">Ribosome biogenesis protein SPATA5L1</fullName>
    </alternativeName>
    <alternativeName>
        <fullName evidence="20">Spermatogenesis-associated protein 5-like protein 1</fullName>
    </alternativeName>
</protein>
<dbReference type="InterPro" id="IPR003960">
    <property type="entry name" value="ATPase_AAA_CS"/>
</dbReference>
<evidence type="ECO:0000256" key="4">
    <source>
        <dbReference type="ARBA" id="ARBA00022490"/>
    </source>
</evidence>
<feature type="domain" description="AAA+ ATPase" evidence="22">
    <location>
        <begin position="119"/>
        <end position="251"/>
    </location>
</feature>
<dbReference type="AlphaFoldDB" id="H0VC86"/>
<dbReference type="OMA" id="DRHIYVA"/>
<keyword evidence="6" id="KW-0677">Repeat</keyword>
<dbReference type="STRING" id="10141.ENSCPOP00000007537"/>
<evidence type="ECO:0000256" key="17">
    <source>
        <dbReference type="ARBA" id="ARBA00073855"/>
    </source>
</evidence>
<comment type="catalytic activity">
    <reaction evidence="13">
        <text>ATP + H2O = ADP + phosphate + H(+)</text>
        <dbReference type="Rhea" id="RHEA:13065"/>
        <dbReference type="ChEBI" id="CHEBI:15377"/>
        <dbReference type="ChEBI" id="CHEBI:15378"/>
        <dbReference type="ChEBI" id="CHEBI:30616"/>
        <dbReference type="ChEBI" id="CHEBI:43474"/>
        <dbReference type="ChEBI" id="CHEBI:456216"/>
        <dbReference type="EC" id="3.6.4.10"/>
    </reaction>
</comment>
<comment type="subunit">
    <text evidence="16">Part of the 55LCC heterohexameric ATPase complex composed at least of AIRIM, AFG2A, AFG2B and CINP. Associates with pre-60S ribosomal particles.</text>
</comment>
<dbReference type="PANTHER" id="PTHR23077">
    <property type="entry name" value="AAA-FAMILY ATPASE"/>
    <property type="match status" value="1"/>
</dbReference>
<accession>H0VC86</accession>
<dbReference type="SMART" id="SM00382">
    <property type="entry name" value="AAA"/>
    <property type="match status" value="2"/>
</dbReference>
<dbReference type="FunFam" id="3.40.50.300:FF:001081">
    <property type="entry name" value="Spermatogenesis-associated protein 5-like protein 1"/>
    <property type="match status" value="1"/>
</dbReference>
<dbReference type="Pfam" id="PF17862">
    <property type="entry name" value="AAA_lid_3"/>
    <property type="match status" value="2"/>
</dbReference>
<dbReference type="Gene3D" id="3.40.50.300">
    <property type="entry name" value="P-loop containing nucleotide triphosphate hydrolases"/>
    <property type="match status" value="2"/>
</dbReference>
<dbReference type="GO" id="GO:0042802">
    <property type="term" value="F:identical protein binding"/>
    <property type="evidence" value="ECO:0007669"/>
    <property type="project" value="Ensembl"/>
</dbReference>
<name>H0VC86_CAVPO</name>
<evidence type="ECO:0000256" key="12">
    <source>
        <dbReference type="ARBA" id="ARBA00023242"/>
    </source>
</evidence>
<dbReference type="GO" id="GO:0031593">
    <property type="term" value="F:polyubiquitin modification-dependent protein binding"/>
    <property type="evidence" value="ECO:0007669"/>
    <property type="project" value="TreeGrafter"/>
</dbReference>
<dbReference type="InterPro" id="IPR003593">
    <property type="entry name" value="AAA+_ATPase"/>
</dbReference>
<dbReference type="GO" id="GO:0005819">
    <property type="term" value="C:spindle"/>
    <property type="evidence" value="ECO:0007669"/>
    <property type="project" value="UniProtKB-SubCell"/>
</dbReference>
<dbReference type="Proteomes" id="UP000005447">
    <property type="component" value="Unassembled WGS sequence"/>
</dbReference>
<dbReference type="Gene3D" id="1.10.8.60">
    <property type="match status" value="2"/>
</dbReference>
<keyword evidence="11" id="KW-0206">Cytoskeleton</keyword>
<dbReference type="GO" id="GO:0005829">
    <property type="term" value="C:cytosol"/>
    <property type="evidence" value="ECO:0007669"/>
    <property type="project" value="TreeGrafter"/>
</dbReference>
<dbReference type="EMBL" id="AAKN02027665">
    <property type="status" value="NOT_ANNOTATED_CDS"/>
    <property type="molecule type" value="Genomic_DNA"/>
</dbReference>
<dbReference type="FunFam" id="1.10.8.60:FF:000038">
    <property type="entry name" value="spermatogenesis-associated protein 5-like protein 1"/>
    <property type="match status" value="1"/>
</dbReference>
<evidence type="ECO:0000256" key="13">
    <source>
        <dbReference type="ARBA" id="ARBA00048056"/>
    </source>
</evidence>
<dbReference type="GO" id="GO:0034098">
    <property type="term" value="C:VCP-NPL4-UFD1 AAA ATPase complex"/>
    <property type="evidence" value="ECO:0007669"/>
    <property type="project" value="TreeGrafter"/>
</dbReference>
<dbReference type="EC" id="3.6.4.10" evidence="3"/>
<keyword evidence="10" id="KW-0007">Acetylation</keyword>
<keyword evidence="7 21" id="KW-0547">Nucleotide-binding</keyword>
<dbReference type="GO" id="GO:0005524">
    <property type="term" value="F:ATP binding"/>
    <property type="evidence" value="ECO:0007669"/>
    <property type="project" value="UniProtKB-KW"/>
</dbReference>
<dbReference type="EMBL" id="AAKN02027666">
    <property type="status" value="NOT_ANNOTATED_CDS"/>
    <property type="molecule type" value="Genomic_DNA"/>
</dbReference>
<evidence type="ECO:0000256" key="19">
    <source>
        <dbReference type="ARBA" id="ARBA00082436"/>
    </source>
</evidence>
<dbReference type="InterPro" id="IPR027417">
    <property type="entry name" value="P-loop_NTPase"/>
</dbReference>
<evidence type="ECO:0000256" key="21">
    <source>
        <dbReference type="RuleBase" id="RU003651"/>
    </source>
</evidence>
<dbReference type="HOGENOM" id="CLU_000688_12_2_1"/>
<reference evidence="24" key="1">
    <citation type="journal article" date="2011" name="Nature">
        <title>A high-resolution map of human evolutionary constraint using 29 mammals.</title>
        <authorList>
            <person name="Lindblad-Toh K."/>
            <person name="Garber M."/>
            <person name="Zuk O."/>
            <person name="Lin M.F."/>
            <person name="Parker B.J."/>
            <person name="Washietl S."/>
            <person name="Kheradpour P."/>
            <person name="Ernst J."/>
            <person name="Jordan G."/>
            <person name="Mauceli E."/>
            <person name="Ward L.D."/>
            <person name="Lowe C.B."/>
            <person name="Holloway A.K."/>
            <person name="Clamp M."/>
            <person name="Gnerre S."/>
            <person name="Alfoldi J."/>
            <person name="Beal K."/>
            <person name="Chang J."/>
            <person name="Clawson H."/>
            <person name="Cuff J."/>
            <person name="Di Palma F."/>
            <person name="Fitzgerald S."/>
            <person name="Flicek P."/>
            <person name="Guttman M."/>
            <person name="Hubisz M.J."/>
            <person name="Jaffe D.B."/>
            <person name="Jungreis I."/>
            <person name="Kent W.J."/>
            <person name="Kostka D."/>
            <person name="Lara M."/>
            <person name="Martins A.L."/>
            <person name="Massingham T."/>
            <person name="Moltke I."/>
            <person name="Raney B.J."/>
            <person name="Rasmussen M.D."/>
            <person name="Robinson J."/>
            <person name="Stark A."/>
            <person name="Vilella A.J."/>
            <person name="Wen J."/>
            <person name="Xie X."/>
            <person name="Zody M.C."/>
            <person name="Baldwin J."/>
            <person name="Bloom T."/>
            <person name="Chin C.W."/>
            <person name="Heiman D."/>
            <person name="Nicol R."/>
            <person name="Nusbaum C."/>
            <person name="Young S."/>
            <person name="Wilkinson J."/>
            <person name="Worley K.C."/>
            <person name="Kovar C.L."/>
            <person name="Muzny D.M."/>
            <person name="Gibbs R.A."/>
            <person name="Cree A."/>
            <person name="Dihn H.H."/>
            <person name="Fowler G."/>
            <person name="Jhangiani S."/>
            <person name="Joshi V."/>
            <person name="Lee S."/>
            <person name="Lewis L.R."/>
            <person name="Nazareth L.V."/>
            <person name="Okwuonu G."/>
            <person name="Santibanez J."/>
            <person name="Warren W.C."/>
            <person name="Mardis E.R."/>
            <person name="Weinstock G.M."/>
            <person name="Wilson R.K."/>
            <person name="Delehaunty K."/>
            <person name="Dooling D."/>
            <person name="Fronik C."/>
            <person name="Fulton L."/>
            <person name="Fulton B."/>
            <person name="Graves T."/>
            <person name="Minx P."/>
            <person name="Sodergren E."/>
            <person name="Birney E."/>
            <person name="Margulies E.H."/>
            <person name="Herrero J."/>
            <person name="Green E.D."/>
            <person name="Haussler D."/>
            <person name="Siepel A."/>
            <person name="Goldman N."/>
            <person name="Pollard K.S."/>
            <person name="Pedersen J.S."/>
            <person name="Lander E.S."/>
            <person name="Kellis M."/>
        </authorList>
    </citation>
    <scope>NUCLEOTIDE SEQUENCE [LARGE SCALE GENOMIC DNA]</scope>
    <source>
        <strain evidence="24">2N</strain>
    </source>
</reference>
<evidence type="ECO:0000256" key="5">
    <source>
        <dbReference type="ARBA" id="ARBA00022517"/>
    </source>
</evidence>
<dbReference type="Ensembl" id="ENSCPOT00000008459.3">
    <property type="protein sequence ID" value="ENSCPOP00000007537.3"/>
    <property type="gene ID" value="ENSCPOG00000008384.4"/>
</dbReference>
<sequence>MAPDSGPCPEGPLLKLLPVDARDRGTQRCRLGPAALRAIGARLGSAVRVTLPGGGCCLCTAWPRRDGADGFVQLDAQCASPGEAVGGSVETGRHLGCLRADPVRRSSVSFGPCCGGPGPPPNMLEKTAGKTQLVRAVARELLAVSGAALQGARPGETEARVRRVFERARELAARGPSLLLLDELDALCPRRGGAHRAPESRAVAQVLTLLDGFGGDSDVVVVGTTNRPDALDPALRRPGRFEREVIIGAPTLKQRKAILQAITAKMPTSSDMDLDALAEMTVGYVGADLTALCREAAMHALLAMEKHRDGPAVTQKDFLSALRRVQPSALRSAIGLLDVRPVGWEEIGGLEDVKLKLKQSVEWPLKFPQAFARMGLTPPRGLLLHGPPGCAKTTLVRALATSCHCAFLSLSGAELFSPFVGDSEKALAQVFRQARANTPAVVFLDEIDSILGSRSGGRAGCGVEERLLSVLLTELDGVGLKPTERRGSKAGPQGFEEVSSRNVMIVAATNRPDMLDDALMRPGRLDRVIYIPPPDQEGRLSILKVCTQNMPLGADVSLEDLAAKTHLFSGADLRNLCREAALLALQEDGLDASVVTRQHFLKSLGTVTPSLRHTDLSLYENLFRKEGPAALEDI</sequence>
<comment type="similarity">
    <text evidence="15">Belongs to the AAA ATPase family. AFG2 subfamily.</text>
</comment>
<keyword evidence="24" id="KW-1185">Reference proteome</keyword>
<dbReference type="GO" id="GO:0005634">
    <property type="term" value="C:nucleus"/>
    <property type="evidence" value="ECO:0007669"/>
    <property type="project" value="UniProtKB-SubCell"/>
</dbReference>
<dbReference type="GO" id="GO:0042273">
    <property type="term" value="P:ribosomal large subunit biogenesis"/>
    <property type="evidence" value="ECO:0007669"/>
    <property type="project" value="Ensembl"/>
</dbReference>
<evidence type="ECO:0000256" key="16">
    <source>
        <dbReference type="ARBA" id="ARBA00065200"/>
    </source>
</evidence>
<dbReference type="SUPFAM" id="SSF52540">
    <property type="entry name" value="P-loop containing nucleoside triphosphate hydrolases"/>
    <property type="match status" value="2"/>
</dbReference>
<evidence type="ECO:0000256" key="8">
    <source>
        <dbReference type="ARBA" id="ARBA00022801"/>
    </source>
</evidence>
<keyword evidence="4" id="KW-0963">Cytoplasm</keyword>
<dbReference type="PANTHER" id="PTHR23077:SF194">
    <property type="entry name" value="ATPASE FAMILY GENE 2 PROTEIN HOMOLOG B"/>
    <property type="match status" value="1"/>
</dbReference>
<dbReference type="Pfam" id="PF00004">
    <property type="entry name" value="AAA"/>
    <property type="match status" value="2"/>
</dbReference>
<dbReference type="eggNOG" id="KOG0730">
    <property type="taxonomic scope" value="Eukaryota"/>
</dbReference>
<dbReference type="InterPro" id="IPR003959">
    <property type="entry name" value="ATPase_AAA_core"/>
</dbReference>
<dbReference type="FunFam" id="1.10.8.60:FF:000075">
    <property type="entry name" value="Spermatogenesis-associated protein 5-like protein 1"/>
    <property type="match status" value="1"/>
</dbReference>
<keyword evidence="12" id="KW-0539">Nucleus</keyword>
<evidence type="ECO:0000313" key="24">
    <source>
        <dbReference type="Proteomes" id="UP000005447"/>
    </source>
</evidence>
<dbReference type="GO" id="GO:0051228">
    <property type="term" value="P:mitotic spindle disassembly"/>
    <property type="evidence" value="ECO:0007669"/>
    <property type="project" value="TreeGrafter"/>
</dbReference>
<keyword evidence="9 21" id="KW-0067">ATP-binding</keyword>
<evidence type="ECO:0000256" key="2">
    <source>
        <dbReference type="ARBA" id="ARBA00004186"/>
    </source>
</evidence>
<comment type="subcellular location">
    <subcellularLocation>
        <location evidence="2">Cytoplasm</location>
        <location evidence="2">Cytoskeleton</location>
        <location evidence="2">Spindle</location>
    </subcellularLocation>
    <subcellularLocation>
        <location evidence="1">Nucleus</location>
    </subcellularLocation>
</comment>
<evidence type="ECO:0000256" key="11">
    <source>
        <dbReference type="ARBA" id="ARBA00023212"/>
    </source>
</evidence>
<feature type="domain" description="AAA+ ATPase" evidence="22">
    <location>
        <begin position="378"/>
        <end position="535"/>
    </location>
</feature>
<keyword evidence="5" id="KW-0690">Ribosome biogenesis</keyword>
<evidence type="ECO:0000256" key="14">
    <source>
        <dbReference type="ARBA" id="ARBA00053521"/>
    </source>
</evidence>
<dbReference type="VEuPathDB" id="HostDB:ENSCPOG00000008384"/>
<evidence type="ECO:0000256" key="18">
    <source>
        <dbReference type="ARBA" id="ARBA00075287"/>
    </source>
</evidence>
<dbReference type="GO" id="GO:0016887">
    <property type="term" value="F:ATP hydrolysis activity"/>
    <property type="evidence" value="ECO:0007669"/>
    <property type="project" value="InterPro"/>
</dbReference>
<dbReference type="GO" id="GO:1990275">
    <property type="term" value="F:preribosome binding"/>
    <property type="evidence" value="ECO:0007669"/>
    <property type="project" value="Ensembl"/>
</dbReference>
<dbReference type="GeneTree" id="ENSGT00940000160700"/>
<dbReference type="FunCoup" id="H0VC86">
    <property type="interactions" value="692"/>
</dbReference>
<dbReference type="GO" id="GO:0030970">
    <property type="term" value="P:retrograde protein transport, ER to cytosol"/>
    <property type="evidence" value="ECO:0007669"/>
    <property type="project" value="TreeGrafter"/>
</dbReference>
<dbReference type="InParanoid" id="H0VC86"/>
<evidence type="ECO:0000256" key="9">
    <source>
        <dbReference type="ARBA" id="ARBA00022840"/>
    </source>
</evidence>
<organism evidence="23 24">
    <name type="scientific">Cavia porcellus</name>
    <name type="common">Guinea pig</name>
    <dbReference type="NCBI Taxonomy" id="10141"/>
    <lineage>
        <taxon>Eukaryota</taxon>
        <taxon>Metazoa</taxon>
        <taxon>Chordata</taxon>
        <taxon>Craniata</taxon>
        <taxon>Vertebrata</taxon>
        <taxon>Euteleostomi</taxon>
        <taxon>Mammalia</taxon>
        <taxon>Eutheria</taxon>
        <taxon>Euarchontoglires</taxon>
        <taxon>Glires</taxon>
        <taxon>Rodentia</taxon>
        <taxon>Hystricomorpha</taxon>
        <taxon>Caviidae</taxon>
        <taxon>Cavia</taxon>
    </lineage>
</organism>
<dbReference type="GO" id="GO:0097352">
    <property type="term" value="P:autophagosome maturation"/>
    <property type="evidence" value="ECO:0007669"/>
    <property type="project" value="TreeGrafter"/>
</dbReference>
<evidence type="ECO:0000256" key="15">
    <source>
        <dbReference type="ARBA" id="ARBA00061477"/>
    </source>
</evidence>
<evidence type="ECO:0000313" key="23">
    <source>
        <dbReference type="Ensembl" id="ENSCPOP00000007537.3"/>
    </source>
</evidence>
<dbReference type="PROSITE" id="PS00674">
    <property type="entry name" value="AAA"/>
    <property type="match status" value="2"/>
</dbReference>
<dbReference type="InterPro" id="IPR041569">
    <property type="entry name" value="AAA_lid_3"/>
</dbReference>
<keyword evidence="8" id="KW-0378">Hydrolase</keyword>
<dbReference type="InterPro" id="IPR050168">
    <property type="entry name" value="AAA_ATPase_domain"/>
</dbReference>
<evidence type="ECO:0000256" key="6">
    <source>
        <dbReference type="ARBA" id="ARBA00022737"/>
    </source>
</evidence>
<comment type="function">
    <text evidence="14">ATP-dependent chaperone part of the 55LCC heterohexameric ATPase complex which is chromatin-associated and promotes replisome proteostasis to maintain replication fork progression and genome stability. Required for replication fork progression, sister chromatid cohesion, and chromosome stability. The ATPase activity is specifically enhanced by replication fork DNA and is coupled to cysteine protease-dependent cleavage of replisome substrates in response to replication fork damage. Uses ATPase activity to process replisome substrates in S-phase, facilitating their proteolytic turnover from chromatin to ensure DNA replication and mitotic fidelity. Plays an essential role in the cytoplasmic maturation steps of pre-60S ribosomal particles by promoting the release of shuttling protein RSL24D1/RLP24 from the pre-ribosomal particles.</text>
</comment>
<evidence type="ECO:0000256" key="20">
    <source>
        <dbReference type="ARBA" id="ARBA00084032"/>
    </source>
</evidence>
<gene>
    <name evidence="23" type="primary">AFG2B</name>
</gene>
<dbReference type="Bgee" id="ENSCPOG00000008384">
    <property type="expression patterns" value="Expressed in cerebellum and 13 other cell types or tissues"/>
</dbReference>
<evidence type="ECO:0000256" key="7">
    <source>
        <dbReference type="ARBA" id="ARBA00022741"/>
    </source>
</evidence>
<evidence type="ECO:0000256" key="3">
    <source>
        <dbReference type="ARBA" id="ARBA00012554"/>
    </source>
</evidence>
<reference evidence="23" key="2">
    <citation type="submission" date="2025-08" db="UniProtKB">
        <authorList>
            <consortium name="Ensembl"/>
        </authorList>
    </citation>
    <scope>IDENTIFICATION</scope>
    <source>
        <strain evidence="23">2N</strain>
    </source>
</reference>
<evidence type="ECO:0000256" key="10">
    <source>
        <dbReference type="ARBA" id="ARBA00022990"/>
    </source>
</evidence>
<evidence type="ECO:0000256" key="1">
    <source>
        <dbReference type="ARBA" id="ARBA00004123"/>
    </source>
</evidence>
<evidence type="ECO:0000259" key="22">
    <source>
        <dbReference type="SMART" id="SM00382"/>
    </source>
</evidence>
<reference evidence="23" key="3">
    <citation type="submission" date="2025-09" db="UniProtKB">
        <authorList>
            <consortium name="Ensembl"/>
        </authorList>
    </citation>
    <scope>IDENTIFICATION</scope>
    <source>
        <strain evidence="23">2N</strain>
    </source>
</reference>